<dbReference type="PANTHER" id="PTHR45834">
    <property type="entry name" value="RHO GUANINE NUCLEOTIDE EXCHANGE FACTOR 9-RELATED"/>
    <property type="match status" value="1"/>
</dbReference>
<keyword evidence="4" id="KW-0344">Guanine-nucleotide releasing factor</keyword>
<dbReference type="InterPro" id="IPR001452">
    <property type="entry name" value="SH3_domain"/>
</dbReference>
<dbReference type="Pfam" id="PF02133">
    <property type="entry name" value="Transp_cyt_pur"/>
    <property type="match status" value="2"/>
</dbReference>
<dbReference type="PROSITE" id="PS50010">
    <property type="entry name" value="DH_2"/>
    <property type="match status" value="1"/>
</dbReference>
<keyword evidence="6 10" id="KW-1133">Transmembrane helix</keyword>
<evidence type="ECO:0000259" key="12">
    <source>
        <dbReference type="PROSITE" id="PS50010"/>
    </source>
</evidence>
<dbReference type="InterPro" id="IPR001331">
    <property type="entry name" value="GDS_CDC24_CS"/>
</dbReference>
<feature type="transmembrane region" description="Helical" evidence="10">
    <location>
        <begin position="760"/>
        <end position="779"/>
    </location>
</feature>
<keyword evidence="13" id="KW-1185">Reference proteome</keyword>
<keyword evidence="3 8" id="KW-0728">SH3 domain</keyword>
<organism evidence="13 14">
    <name type="scientific">Globodera pallida</name>
    <name type="common">Potato cyst nematode worm</name>
    <name type="synonym">Heterodera pallida</name>
    <dbReference type="NCBI Taxonomy" id="36090"/>
    <lineage>
        <taxon>Eukaryota</taxon>
        <taxon>Metazoa</taxon>
        <taxon>Ecdysozoa</taxon>
        <taxon>Nematoda</taxon>
        <taxon>Chromadorea</taxon>
        <taxon>Rhabditida</taxon>
        <taxon>Tylenchina</taxon>
        <taxon>Tylenchomorpha</taxon>
        <taxon>Tylenchoidea</taxon>
        <taxon>Heteroderidae</taxon>
        <taxon>Heteroderinae</taxon>
        <taxon>Globodera</taxon>
    </lineage>
</organism>
<dbReference type="GO" id="GO:0035556">
    <property type="term" value="P:intracellular signal transduction"/>
    <property type="evidence" value="ECO:0007669"/>
    <property type="project" value="InterPro"/>
</dbReference>
<evidence type="ECO:0000256" key="6">
    <source>
        <dbReference type="ARBA" id="ARBA00022989"/>
    </source>
</evidence>
<dbReference type="SUPFAM" id="SSF50044">
    <property type="entry name" value="SH3-domain"/>
    <property type="match status" value="1"/>
</dbReference>
<protein>
    <submittedName>
        <fullName evidence="14">DH domain-containing protein</fullName>
    </submittedName>
</protein>
<dbReference type="WBParaSite" id="GPLIN_000889400">
    <property type="protein sequence ID" value="GPLIN_000889400"/>
    <property type="gene ID" value="GPLIN_000889400"/>
</dbReference>
<evidence type="ECO:0000256" key="1">
    <source>
        <dbReference type="ARBA" id="ARBA00004141"/>
    </source>
</evidence>
<dbReference type="SUPFAM" id="SSF50729">
    <property type="entry name" value="PH domain-like"/>
    <property type="match status" value="1"/>
</dbReference>
<dbReference type="GO" id="GO:0005829">
    <property type="term" value="C:cytosol"/>
    <property type="evidence" value="ECO:0007669"/>
    <property type="project" value="TreeGrafter"/>
</dbReference>
<keyword evidence="5 10" id="KW-0812">Transmembrane</keyword>
<feature type="transmembrane region" description="Helical" evidence="10">
    <location>
        <begin position="842"/>
        <end position="866"/>
    </location>
</feature>
<dbReference type="Gene3D" id="1.10.4160.10">
    <property type="entry name" value="Hydantoin permease"/>
    <property type="match status" value="1"/>
</dbReference>
<accession>A0A183C7P8</accession>
<feature type="compositionally biased region" description="Polar residues" evidence="9">
    <location>
        <begin position="117"/>
        <end position="128"/>
    </location>
</feature>
<dbReference type="PROSITE" id="PS50002">
    <property type="entry name" value="SH3"/>
    <property type="match status" value="1"/>
</dbReference>
<dbReference type="Proteomes" id="UP000050741">
    <property type="component" value="Unassembled WGS sequence"/>
</dbReference>
<comment type="similarity">
    <text evidence="2">Belongs to the purine-cytosine permease (2.A.39) family.</text>
</comment>
<feature type="compositionally biased region" description="Low complexity" evidence="9">
    <location>
        <begin position="257"/>
        <end position="272"/>
    </location>
</feature>
<feature type="transmembrane region" description="Helical" evidence="10">
    <location>
        <begin position="718"/>
        <end position="740"/>
    </location>
</feature>
<dbReference type="Pfam" id="PF07653">
    <property type="entry name" value="SH3_2"/>
    <property type="match status" value="1"/>
</dbReference>
<feature type="domain" description="SH3" evidence="11">
    <location>
        <begin position="298"/>
        <end position="357"/>
    </location>
</feature>
<evidence type="ECO:0000259" key="11">
    <source>
        <dbReference type="PROSITE" id="PS50002"/>
    </source>
</evidence>
<proteinExistence type="inferred from homology"/>
<reference evidence="14" key="2">
    <citation type="submission" date="2016-06" db="UniProtKB">
        <authorList>
            <consortium name="WormBaseParasite"/>
        </authorList>
    </citation>
    <scope>IDENTIFICATION</scope>
</reference>
<keyword evidence="7 10" id="KW-0472">Membrane</keyword>
<feature type="transmembrane region" description="Helical" evidence="10">
    <location>
        <begin position="961"/>
        <end position="981"/>
    </location>
</feature>
<feature type="domain" description="DH" evidence="12">
    <location>
        <begin position="388"/>
        <end position="572"/>
    </location>
</feature>
<dbReference type="GO" id="GO:0022857">
    <property type="term" value="F:transmembrane transporter activity"/>
    <property type="evidence" value="ECO:0007669"/>
    <property type="project" value="InterPro"/>
</dbReference>
<feature type="transmembrane region" description="Helical" evidence="10">
    <location>
        <begin position="681"/>
        <end position="706"/>
    </location>
</feature>
<dbReference type="PANTHER" id="PTHR45834:SF3">
    <property type="entry name" value="RHO GUANINE NUCLEOTIDE EXCHANGE FACTOR 3, ISOFORM L"/>
    <property type="match status" value="1"/>
</dbReference>
<dbReference type="SMART" id="SM00326">
    <property type="entry name" value="SH3"/>
    <property type="match status" value="1"/>
</dbReference>
<dbReference type="InterPro" id="IPR053086">
    <property type="entry name" value="RhoGEF_domain"/>
</dbReference>
<feature type="compositionally biased region" description="Low complexity" evidence="9">
    <location>
        <begin position="65"/>
        <end position="83"/>
    </location>
</feature>
<dbReference type="AlphaFoldDB" id="A0A183C7P8"/>
<dbReference type="Gene3D" id="1.20.900.10">
    <property type="entry name" value="Dbl homology (DH) domain"/>
    <property type="match status" value="1"/>
</dbReference>
<dbReference type="Gene3D" id="2.30.30.40">
    <property type="entry name" value="SH3 Domains"/>
    <property type="match status" value="1"/>
</dbReference>
<dbReference type="InterPro" id="IPR000219">
    <property type="entry name" value="DH_dom"/>
</dbReference>
<comment type="subcellular location">
    <subcellularLocation>
        <location evidence="1">Membrane</location>
        <topology evidence="1">Multi-pass membrane protein</topology>
    </subcellularLocation>
</comment>
<evidence type="ECO:0000256" key="9">
    <source>
        <dbReference type="SAM" id="MobiDB-lite"/>
    </source>
</evidence>
<evidence type="ECO:0000256" key="10">
    <source>
        <dbReference type="SAM" id="Phobius"/>
    </source>
</evidence>
<dbReference type="InterPro" id="IPR035899">
    <property type="entry name" value="DBL_dom_sf"/>
</dbReference>
<dbReference type="InterPro" id="IPR001248">
    <property type="entry name" value="Pur-cyt_permease"/>
</dbReference>
<feature type="transmembrane region" description="Helical" evidence="10">
    <location>
        <begin position="878"/>
        <end position="903"/>
    </location>
</feature>
<evidence type="ECO:0000313" key="14">
    <source>
        <dbReference type="WBParaSite" id="GPLIN_000889400"/>
    </source>
</evidence>
<dbReference type="InterPro" id="IPR036028">
    <property type="entry name" value="SH3-like_dom_sf"/>
</dbReference>
<dbReference type="PROSITE" id="PS00741">
    <property type="entry name" value="DH_1"/>
    <property type="match status" value="1"/>
</dbReference>
<evidence type="ECO:0000256" key="3">
    <source>
        <dbReference type="ARBA" id="ARBA00022443"/>
    </source>
</evidence>
<sequence>MPRRVKSALIVRLDDTLAGLEMIKGSSYFFVDDDIHRPFCHHSPHQRDQHHQHFWQPPRDCSTASSSSVPPGDLLLLLDMPRPSRLPLPPAHLRPGKFPVNQDDVTDSRQQQPQQQNGCCSPPSSAFSSHKRRSRSQPGTRIRELAASAPTNHHQLQHNHHADHSELNDFIDEDCCTDESGTAATMSTTTTTSTTKMNSSTSSFASSQIGTAFDYTKVGNGMPMWGGRNDKMMEVMEVPQKGKKSSCGCSQDSGVRSSTHSAGSLTTTASSSEDGGEVNGWGVACCSAASSSPPSGSGILFLAEAVWEHVAMLRDELPFRAGEEVAVLDCPSPQLWYGVCGPRSGWFPASYVRPRNRDLCKLCAGGQLEASHKFDPSDGFPSPEMRMLRRRIVQELISTEREYVRLLHNLVQGFLEQCRRRRELFPEERIQRIFGNLQMILMLHSRLLHELETELDEKEPEQSAVANVFLRNCQQFGIYTDYCNNRTLSCTELVTLEQQPQFLHFFEACRLLRGMPALSLDSVLLTPVQRICRYPLQLLELLKATPAGHPDRLALELAQRTMRQVAAQVNDGKRRVDAIQKIWLWQKSVHGFRGPDLVETNHRMLINGELHCRTLWRAQLQWVKSVHVYLFDQTVVLCRRDVLRRNQLVFKERMALHGTSVQELHDGKECVQAVRPSPGSYGFLGLSLLGWCSFGFMWAAQAALFWMGMAAIKRFIDWAGPAVYVVMMALAFYLVANAGIHNLSLNFSGDPLPFGDSIPVMFTAIALVVSYFSGPMLNFGDFSRYAKSWGTVKLGNLLGLPVNFLFFSLLTVLTTSATLPVFGRLITDPIEIVEQIGNRTSAEWAGLTVVIAGGTTFVVAIASVLLTPWNWYNDPTAIHFTLGVLGALIGPLHGILVSGYYIASKQTIWVSDLYSRDVNGRYWFSNGFNPNAVVATAISGMLSIASVILPKVMPALGSVHLFSWFIGCILGFGIFTLLEWLNPTIHLAGNLNAASDGRKRI</sequence>
<feature type="region of interest" description="Disordered" evidence="9">
    <location>
        <begin position="50"/>
        <end position="140"/>
    </location>
</feature>
<evidence type="ECO:0000313" key="13">
    <source>
        <dbReference type="Proteomes" id="UP000050741"/>
    </source>
</evidence>
<dbReference type="Pfam" id="PF00621">
    <property type="entry name" value="RhoGEF"/>
    <property type="match status" value="1"/>
</dbReference>
<dbReference type="GO" id="GO:0005085">
    <property type="term" value="F:guanyl-nucleotide exchange factor activity"/>
    <property type="evidence" value="ECO:0007669"/>
    <property type="project" value="UniProtKB-KW"/>
</dbReference>
<evidence type="ECO:0000256" key="4">
    <source>
        <dbReference type="ARBA" id="ARBA00022658"/>
    </source>
</evidence>
<dbReference type="SUPFAM" id="SSF48065">
    <property type="entry name" value="DBL homology domain (DH-domain)"/>
    <property type="match status" value="1"/>
</dbReference>
<feature type="compositionally biased region" description="Polar residues" evidence="9">
    <location>
        <begin position="247"/>
        <end position="256"/>
    </location>
</feature>
<evidence type="ECO:0000256" key="2">
    <source>
        <dbReference type="ARBA" id="ARBA00008974"/>
    </source>
</evidence>
<feature type="transmembrane region" description="Helical" evidence="10">
    <location>
        <begin position="932"/>
        <end position="949"/>
    </location>
</feature>
<name>A0A183C7P8_GLOPA</name>
<evidence type="ECO:0000256" key="7">
    <source>
        <dbReference type="ARBA" id="ARBA00023136"/>
    </source>
</evidence>
<reference evidence="13" key="1">
    <citation type="submission" date="2014-05" db="EMBL/GenBank/DDBJ databases">
        <title>The genome and life-stage specific transcriptomes of Globodera pallida elucidate key aspects of plant parasitism by a cyst nematode.</title>
        <authorList>
            <person name="Cotton J.A."/>
            <person name="Lilley C.J."/>
            <person name="Jones L.M."/>
            <person name="Kikuchi T."/>
            <person name="Reid A.J."/>
            <person name="Thorpe P."/>
            <person name="Tsai I.J."/>
            <person name="Beasley H."/>
            <person name="Blok V."/>
            <person name="Cock P.J.A."/>
            <person name="Van den Akker S.E."/>
            <person name="Holroyd N."/>
            <person name="Hunt M."/>
            <person name="Mantelin S."/>
            <person name="Naghra H."/>
            <person name="Pain A."/>
            <person name="Palomares-Rius J.E."/>
            <person name="Zarowiecki M."/>
            <person name="Berriman M."/>
            <person name="Jones J.T."/>
            <person name="Urwin P.E."/>
        </authorList>
    </citation>
    <scope>NUCLEOTIDE SEQUENCE [LARGE SCALE GENOMIC DNA]</scope>
    <source>
        <strain evidence="13">Lindley</strain>
    </source>
</reference>
<dbReference type="SMART" id="SM00325">
    <property type="entry name" value="RhoGEF"/>
    <property type="match status" value="1"/>
</dbReference>
<dbReference type="GO" id="GO:0016020">
    <property type="term" value="C:membrane"/>
    <property type="evidence" value="ECO:0007669"/>
    <property type="project" value="UniProtKB-SubCell"/>
</dbReference>
<feature type="region of interest" description="Disordered" evidence="9">
    <location>
        <begin position="243"/>
        <end position="274"/>
    </location>
</feature>
<evidence type="ECO:0000256" key="5">
    <source>
        <dbReference type="ARBA" id="ARBA00022692"/>
    </source>
</evidence>
<feature type="transmembrane region" description="Helical" evidence="10">
    <location>
        <begin position="800"/>
        <end position="822"/>
    </location>
</feature>
<evidence type="ECO:0000256" key="8">
    <source>
        <dbReference type="PROSITE-ProRule" id="PRU00192"/>
    </source>
</evidence>
<dbReference type="InterPro" id="IPR055251">
    <property type="entry name" value="SOS1_NGEF_PH"/>
</dbReference>
<dbReference type="Pfam" id="PF22697">
    <property type="entry name" value="SOS1_NGEF_PH"/>
    <property type="match status" value="1"/>
</dbReference>
<dbReference type="CDD" id="cd00160">
    <property type="entry name" value="RhoGEF"/>
    <property type="match status" value="1"/>
</dbReference>